<dbReference type="PANTHER" id="PTHR48111">
    <property type="entry name" value="REGULATOR OF RPOS"/>
    <property type="match status" value="1"/>
</dbReference>
<dbReference type="EMBL" id="PDLH01000007">
    <property type="protein sequence ID" value="PHG99856.1"/>
    <property type="molecule type" value="Genomic_DNA"/>
</dbReference>
<dbReference type="EMBL" id="MWJJ01000001">
    <property type="protein sequence ID" value="OSB19300.1"/>
    <property type="molecule type" value="Genomic_DNA"/>
</dbReference>
<accession>A0A7U4JPL3</accession>
<reference evidence="13 16" key="3">
    <citation type="submission" date="2017-02" db="EMBL/GenBank/DDBJ databases">
        <title>Differentiating clades of botulinum-neurotoxin-producing Clostridia with a simple, multiplex PCR assay.</title>
        <authorList>
            <person name="Williamson C.H.D."/>
            <person name="Vazquez A."/>
            <person name="Hill K."/>
            <person name="Smith T.J."/>
            <person name="Nottingham R."/>
            <person name="Stone N.E."/>
            <person name="Sobek C.J."/>
            <person name="Cocking J.H."/>
            <person name="Fernandez R.A."/>
            <person name="Caballero P.A."/>
            <person name="Leiser O.P."/>
            <person name="Keim P."/>
            <person name="Sahl J.W."/>
        </authorList>
    </citation>
    <scope>NUCLEOTIDE SEQUENCE [LARGE SCALE GENOMIC DNA]</scope>
    <source>
        <strain evidence="13 16">CLS_DGF_0088_06</strain>
    </source>
</reference>
<feature type="domain" description="Response regulatory" evidence="10">
    <location>
        <begin position="5"/>
        <end position="118"/>
    </location>
</feature>
<comment type="function">
    <text evidence="7">May play the central regulatory role in sporulation. It may be an element of the effector pathway responsible for the activation of sporulation genes in response to nutritional stress. Spo0A may act in concert with spo0H (a sigma factor) to control the expression of some genes that are critical to the sporulation process.</text>
</comment>
<feature type="DNA-binding region" description="OmpR/PhoB-type" evidence="9">
    <location>
        <begin position="131"/>
        <end position="230"/>
    </location>
</feature>
<evidence type="ECO:0000313" key="14">
    <source>
        <dbReference type="EMBL" id="PHG99856.1"/>
    </source>
</evidence>
<dbReference type="RefSeq" id="WP_033060020.1">
    <property type="nucleotide sequence ID" value="NZ_CBCRVC010000035.1"/>
</dbReference>
<evidence type="ECO:0000259" key="11">
    <source>
        <dbReference type="PROSITE" id="PS51755"/>
    </source>
</evidence>
<keyword evidence="4" id="KW-0805">Transcription regulation</keyword>
<evidence type="ECO:0000313" key="17">
    <source>
        <dbReference type="Proteomes" id="UP000223854"/>
    </source>
</evidence>
<dbReference type="GO" id="GO:0000976">
    <property type="term" value="F:transcription cis-regulatory region binding"/>
    <property type="evidence" value="ECO:0007669"/>
    <property type="project" value="TreeGrafter"/>
</dbReference>
<evidence type="ECO:0000256" key="3">
    <source>
        <dbReference type="ARBA" id="ARBA00023012"/>
    </source>
</evidence>
<reference evidence="12 15" key="2">
    <citation type="journal article" date="2015" name="PLoS ONE">
        <title>A universal mariner transposon system for forward genetic studies in the genus clostridium.</title>
        <authorList>
            <person name="Zhang Y."/>
            <person name="Grosse-Honebrink A."/>
            <person name="Minton N.P."/>
        </authorList>
    </citation>
    <scope>NUCLEOTIDE SEQUENCE [LARGE SCALE GENOMIC DNA]</scope>
    <source>
        <strain evidence="12 15">NCIMB 10696</strain>
    </source>
</reference>
<dbReference type="PROSITE" id="PS50110">
    <property type="entry name" value="RESPONSE_REGULATORY"/>
    <property type="match status" value="1"/>
</dbReference>
<keyword evidence="6" id="KW-0804">Transcription</keyword>
<keyword evidence="3" id="KW-0902">Two-component regulatory system</keyword>
<keyword evidence="17" id="KW-1185">Reference proteome</keyword>
<dbReference type="Gene3D" id="1.10.10.10">
    <property type="entry name" value="Winged helix-like DNA-binding domain superfamily/Winged helix DNA-binding domain"/>
    <property type="match status" value="1"/>
</dbReference>
<dbReference type="Proteomes" id="UP000223854">
    <property type="component" value="Unassembled WGS sequence"/>
</dbReference>
<dbReference type="Proteomes" id="UP000033052">
    <property type="component" value="Chromosome"/>
</dbReference>
<keyword evidence="5 9" id="KW-0238">DNA-binding</keyword>
<evidence type="ECO:0000256" key="4">
    <source>
        <dbReference type="ARBA" id="ARBA00023015"/>
    </source>
</evidence>
<evidence type="ECO:0000256" key="5">
    <source>
        <dbReference type="ARBA" id="ARBA00023125"/>
    </source>
</evidence>
<evidence type="ECO:0000313" key="15">
    <source>
        <dbReference type="Proteomes" id="UP000033052"/>
    </source>
</evidence>
<dbReference type="PROSITE" id="PS51755">
    <property type="entry name" value="OMPR_PHOB"/>
    <property type="match status" value="1"/>
</dbReference>
<dbReference type="Gene3D" id="3.40.50.2300">
    <property type="match status" value="1"/>
</dbReference>
<dbReference type="FunFam" id="1.10.10.10:FF:000018">
    <property type="entry name" value="DNA-binding response regulator ResD"/>
    <property type="match status" value="1"/>
</dbReference>
<dbReference type="InterPro" id="IPR001867">
    <property type="entry name" value="OmpR/PhoB-type_DNA-bd"/>
</dbReference>
<evidence type="ECO:0000256" key="2">
    <source>
        <dbReference type="ARBA" id="ARBA00022553"/>
    </source>
</evidence>
<name>A0A7U4JPL3_CLOSG</name>
<dbReference type="InterPro" id="IPR036388">
    <property type="entry name" value="WH-like_DNA-bd_sf"/>
</dbReference>
<protein>
    <recommendedName>
        <fullName evidence="1">Stage 0 sporulation protein A homolog</fullName>
    </recommendedName>
</protein>
<dbReference type="GO" id="GO:0032993">
    <property type="term" value="C:protein-DNA complex"/>
    <property type="evidence" value="ECO:0007669"/>
    <property type="project" value="TreeGrafter"/>
</dbReference>
<dbReference type="Pfam" id="PF00072">
    <property type="entry name" value="Response_reg"/>
    <property type="match status" value="1"/>
</dbReference>
<evidence type="ECO:0000256" key="6">
    <source>
        <dbReference type="ARBA" id="ARBA00023163"/>
    </source>
</evidence>
<evidence type="ECO:0000313" key="12">
    <source>
        <dbReference type="EMBL" id="AKC62976.1"/>
    </source>
</evidence>
<evidence type="ECO:0000313" key="13">
    <source>
        <dbReference type="EMBL" id="OSB19300.1"/>
    </source>
</evidence>
<dbReference type="GO" id="GO:0005829">
    <property type="term" value="C:cytosol"/>
    <property type="evidence" value="ECO:0007669"/>
    <property type="project" value="TreeGrafter"/>
</dbReference>
<sequence>MNKINILVVDDEKEIRDLIEIYLRNEGYGIFLAEDGVSALKILKEEDIKLVILDIMLPDIDGISVCRSIRNYKDTPIIMLSAKREDNDKISGILNGADDYIGKPFNPLELMVRIKAQLRRYLKVKSNDINKDEIVIEDLKIDLLSHQVYINDQEVHLTVKEFEILKLLVQNRGKVFSSRNIYENIWNEEFYECDSTIMTHIKNLRIKLNDNFKNPRYIKTVWGVGYKIDSN</sequence>
<dbReference type="SMART" id="SM00448">
    <property type="entry name" value="REC"/>
    <property type="match status" value="1"/>
</dbReference>
<dbReference type="GO" id="GO:0000156">
    <property type="term" value="F:phosphorelay response regulator activity"/>
    <property type="evidence" value="ECO:0007669"/>
    <property type="project" value="TreeGrafter"/>
</dbReference>
<feature type="modified residue" description="4-aspartylphosphate" evidence="8">
    <location>
        <position position="54"/>
    </location>
</feature>
<evidence type="ECO:0000256" key="7">
    <source>
        <dbReference type="ARBA" id="ARBA00024867"/>
    </source>
</evidence>
<evidence type="ECO:0000256" key="1">
    <source>
        <dbReference type="ARBA" id="ARBA00018672"/>
    </source>
</evidence>
<evidence type="ECO:0000256" key="9">
    <source>
        <dbReference type="PROSITE-ProRule" id="PRU01091"/>
    </source>
</evidence>
<dbReference type="Pfam" id="PF00486">
    <property type="entry name" value="Trans_reg_C"/>
    <property type="match status" value="1"/>
</dbReference>
<evidence type="ECO:0000259" key="10">
    <source>
        <dbReference type="PROSITE" id="PS50110"/>
    </source>
</evidence>
<proteinExistence type="predicted"/>
<dbReference type="InterPro" id="IPR001789">
    <property type="entry name" value="Sig_transdc_resp-reg_receiver"/>
</dbReference>
<feature type="domain" description="OmpR/PhoB-type" evidence="11">
    <location>
        <begin position="131"/>
        <end position="230"/>
    </location>
</feature>
<dbReference type="InterPro" id="IPR039420">
    <property type="entry name" value="WalR-like"/>
</dbReference>
<evidence type="ECO:0000313" key="16">
    <source>
        <dbReference type="Proteomes" id="UP000193911"/>
    </source>
</evidence>
<dbReference type="InterPro" id="IPR011006">
    <property type="entry name" value="CheY-like_superfamily"/>
</dbReference>
<dbReference type="AlphaFoldDB" id="A0A7U4JPL3"/>
<dbReference type="GeneID" id="92938950"/>
<reference evidence="12" key="1">
    <citation type="submission" date="2014-08" db="EMBL/GenBank/DDBJ databases">
        <authorList>
            <person name="Kubiak A."/>
            <person name="Poehlein A."/>
            <person name="Daniel R."/>
            <person name="Minton N.P."/>
        </authorList>
    </citation>
    <scope>NUCLEOTIDE SEQUENCE</scope>
    <source>
        <strain evidence="12">NCIMB 10696</strain>
    </source>
</reference>
<dbReference type="KEGG" id="cld:CLSPO_c22560"/>
<dbReference type="PANTHER" id="PTHR48111:SF2">
    <property type="entry name" value="RESPONSE REGULATOR SAER"/>
    <property type="match status" value="1"/>
</dbReference>
<dbReference type="FunFam" id="3.40.50.2300:FF:000001">
    <property type="entry name" value="DNA-binding response regulator PhoB"/>
    <property type="match status" value="1"/>
</dbReference>
<reference evidence="14 17" key="4">
    <citation type="submission" date="2017-09" db="EMBL/GenBank/DDBJ databases">
        <title>FDA dAtabase for Regulatory Grade micrObial Sequences (FDA-ARGOS): Supporting development and validation of Infectious Disease Dx tests.</title>
        <authorList>
            <person name="Kerrigan L."/>
            <person name="Long C."/>
            <person name="Tallon L.J."/>
            <person name="Sadzewicz L."/>
            <person name="Ott S."/>
            <person name="Zhao X."/>
            <person name="Nagaraj S."/>
            <person name="Vavikolanu K."/>
            <person name="Aluvathingal J."/>
            <person name="Nadendla S."/>
            <person name="Sichtig H."/>
        </authorList>
    </citation>
    <scope>NUCLEOTIDE SEQUENCE [LARGE SCALE GENOMIC DNA]</scope>
    <source>
        <strain evidence="14 17">FDAARGOS_423</strain>
    </source>
</reference>
<dbReference type="SUPFAM" id="SSF52172">
    <property type="entry name" value="CheY-like"/>
    <property type="match status" value="1"/>
</dbReference>
<keyword evidence="2 8" id="KW-0597">Phosphoprotein</keyword>
<dbReference type="EMBL" id="CP009225">
    <property type="protein sequence ID" value="AKC62976.1"/>
    <property type="molecule type" value="Genomic_DNA"/>
</dbReference>
<dbReference type="CDD" id="cd00383">
    <property type="entry name" value="trans_reg_C"/>
    <property type="match status" value="1"/>
</dbReference>
<dbReference type="GO" id="GO:0006355">
    <property type="term" value="P:regulation of DNA-templated transcription"/>
    <property type="evidence" value="ECO:0007669"/>
    <property type="project" value="InterPro"/>
</dbReference>
<evidence type="ECO:0000256" key="8">
    <source>
        <dbReference type="PROSITE-ProRule" id="PRU00169"/>
    </source>
</evidence>
<dbReference type="Proteomes" id="UP000193911">
    <property type="component" value="Unassembled WGS sequence"/>
</dbReference>
<dbReference type="Gene3D" id="6.10.250.690">
    <property type="match status" value="1"/>
</dbReference>
<organism evidence="12 15">
    <name type="scientific">Clostridium sporogenes</name>
    <dbReference type="NCBI Taxonomy" id="1509"/>
    <lineage>
        <taxon>Bacteria</taxon>
        <taxon>Bacillati</taxon>
        <taxon>Bacillota</taxon>
        <taxon>Clostridia</taxon>
        <taxon>Eubacteriales</taxon>
        <taxon>Clostridiaceae</taxon>
        <taxon>Clostridium</taxon>
    </lineage>
</organism>
<gene>
    <name evidence="12" type="primary">vanR5</name>
    <name evidence="13" type="ORF">B2H94_09415</name>
    <name evidence="12" type="ORF">CLSPO_c22560</name>
    <name evidence="14" type="ORF">CRX47_08330</name>
</gene>
<dbReference type="SMART" id="SM00862">
    <property type="entry name" value="Trans_reg_C"/>
    <property type="match status" value="1"/>
</dbReference>